<dbReference type="InterPro" id="IPR050080">
    <property type="entry name" value="RNase_PH"/>
</dbReference>
<evidence type="ECO:0000256" key="1">
    <source>
        <dbReference type="ARBA" id="ARBA00004123"/>
    </source>
</evidence>
<dbReference type="CDD" id="cd11371">
    <property type="entry name" value="RNase_PH_MTR3"/>
    <property type="match status" value="1"/>
</dbReference>
<comment type="subcellular location">
    <subcellularLocation>
        <location evidence="2">Cytoplasm</location>
    </subcellularLocation>
    <subcellularLocation>
        <location evidence="1">Nucleus</location>
    </subcellularLocation>
</comment>
<dbReference type="GO" id="GO:0000176">
    <property type="term" value="C:nuclear exosome (RNase complex)"/>
    <property type="evidence" value="ECO:0007669"/>
    <property type="project" value="TreeGrafter"/>
</dbReference>
<dbReference type="PANTHER" id="PTHR11953">
    <property type="entry name" value="EXOSOME COMPLEX COMPONENT"/>
    <property type="match status" value="1"/>
</dbReference>
<evidence type="ECO:0000256" key="2">
    <source>
        <dbReference type="ARBA" id="ARBA00004496"/>
    </source>
</evidence>
<dbReference type="InterPro" id="IPR001247">
    <property type="entry name" value="ExoRNase_PH_dom1"/>
</dbReference>
<keyword evidence="8" id="KW-0539">Nucleus</keyword>
<dbReference type="InterPro" id="IPR020568">
    <property type="entry name" value="Ribosomal_Su5_D2-typ_SF"/>
</dbReference>
<feature type="non-terminal residue" evidence="10">
    <location>
        <position position="283"/>
    </location>
</feature>
<evidence type="ECO:0000256" key="8">
    <source>
        <dbReference type="ARBA" id="ARBA00023242"/>
    </source>
</evidence>
<evidence type="ECO:0000259" key="9">
    <source>
        <dbReference type="Pfam" id="PF01138"/>
    </source>
</evidence>
<dbReference type="GO" id="GO:0003723">
    <property type="term" value="F:RNA binding"/>
    <property type="evidence" value="ECO:0007669"/>
    <property type="project" value="UniProtKB-KW"/>
</dbReference>
<evidence type="ECO:0000256" key="5">
    <source>
        <dbReference type="ARBA" id="ARBA00022552"/>
    </source>
</evidence>
<keyword evidence="11" id="KW-1185">Reference proteome</keyword>
<dbReference type="EMBL" id="FZQP02004444">
    <property type="protein sequence ID" value="VVC99987.1"/>
    <property type="molecule type" value="Genomic_DNA"/>
</dbReference>
<keyword evidence="6" id="KW-0271">Exosome</keyword>
<dbReference type="Pfam" id="PF01138">
    <property type="entry name" value="RNase_PH"/>
    <property type="match status" value="1"/>
</dbReference>
<keyword evidence="5" id="KW-0698">rRNA processing</keyword>
<evidence type="ECO:0000256" key="3">
    <source>
        <dbReference type="ARBA" id="ARBA00006678"/>
    </source>
</evidence>
<organism evidence="10 11">
    <name type="scientific">Leptidea sinapis</name>
    <dbReference type="NCBI Taxonomy" id="189913"/>
    <lineage>
        <taxon>Eukaryota</taxon>
        <taxon>Metazoa</taxon>
        <taxon>Ecdysozoa</taxon>
        <taxon>Arthropoda</taxon>
        <taxon>Hexapoda</taxon>
        <taxon>Insecta</taxon>
        <taxon>Pterygota</taxon>
        <taxon>Neoptera</taxon>
        <taxon>Endopterygota</taxon>
        <taxon>Lepidoptera</taxon>
        <taxon>Glossata</taxon>
        <taxon>Ditrysia</taxon>
        <taxon>Papilionoidea</taxon>
        <taxon>Pieridae</taxon>
        <taxon>Dismorphiinae</taxon>
        <taxon>Leptidea</taxon>
    </lineage>
</organism>
<keyword evidence="7" id="KW-0694">RNA-binding</keyword>
<sequence>MPIDFRRFNGPEDSIPYKAFTSNCVRTYDELYKDLFDDSGKRKDGRALDEMRSMYARTGMVSQAKGSSYIEQNRTKVVCSVFDPREISHQNEFSDVGQLYCEVKFAPFSCPRRRRPHAPDTEERALSSDLRKALESVVCRDLFPNFQIDIFVYILEHDGSCLAAALNAAGLALVDAAVPIFVDPTEEEEHLALTRVISEKNHGLVTACMYHNLRQICDLRQIGSINMETIKDILVILENNSGRIEPYMEQIIVTNVEDQCEEQQILDEESKIKEKALNAMAEE</sequence>
<comment type="similarity">
    <text evidence="3">Belongs to the RNase PH family.</text>
</comment>
<keyword evidence="4" id="KW-0963">Cytoplasm</keyword>
<dbReference type="GO" id="GO:0000177">
    <property type="term" value="C:cytoplasmic exosome (RNase complex)"/>
    <property type="evidence" value="ECO:0007669"/>
    <property type="project" value="TreeGrafter"/>
</dbReference>
<reference evidence="10 11" key="1">
    <citation type="submission" date="2017-07" db="EMBL/GenBank/DDBJ databases">
        <authorList>
            <person name="Talla V."/>
            <person name="Backstrom N."/>
        </authorList>
    </citation>
    <scope>NUCLEOTIDE SEQUENCE [LARGE SCALE GENOMIC DNA]</scope>
</reference>
<dbReference type="PANTHER" id="PTHR11953:SF2">
    <property type="entry name" value="EXOSOME COMPLEX COMPONENT MTR3"/>
    <property type="match status" value="1"/>
</dbReference>
<gene>
    <name evidence="10" type="ORF">LSINAPIS_LOCUS10731</name>
</gene>
<dbReference type="GO" id="GO:0034475">
    <property type="term" value="P:U4 snRNA 3'-end processing"/>
    <property type="evidence" value="ECO:0007669"/>
    <property type="project" value="TreeGrafter"/>
</dbReference>
<feature type="domain" description="Exoribonuclease phosphorolytic" evidence="9">
    <location>
        <begin position="50"/>
        <end position="179"/>
    </location>
</feature>
<accession>A0A5E4QSS6</accession>
<dbReference type="GO" id="GO:0016075">
    <property type="term" value="P:rRNA catabolic process"/>
    <property type="evidence" value="ECO:0007669"/>
    <property type="project" value="TreeGrafter"/>
</dbReference>
<evidence type="ECO:0000256" key="6">
    <source>
        <dbReference type="ARBA" id="ARBA00022835"/>
    </source>
</evidence>
<dbReference type="SUPFAM" id="SSF54211">
    <property type="entry name" value="Ribosomal protein S5 domain 2-like"/>
    <property type="match status" value="1"/>
</dbReference>
<dbReference type="Proteomes" id="UP000324832">
    <property type="component" value="Unassembled WGS sequence"/>
</dbReference>
<dbReference type="GO" id="GO:0005730">
    <property type="term" value="C:nucleolus"/>
    <property type="evidence" value="ECO:0007669"/>
    <property type="project" value="TreeGrafter"/>
</dbReference>
<dbReference type="GO" id="GO:0071051">
    <property type="term" value="P:poly(A)-dependent snoRNA 3'-end processing"/>
    <property type="evidence" value="ECO:0007669"/>
    <property type="project" value="TreeGrafter"/>
</dbReference>
<dbReference type="GO" id="GO:0071028">
    <property type="term" value="P:nuclear mRNA surveillance"/>
    <property type="evidence" value="ECO:0007669"/>
    <property type="project" value="TreeGrafter"/>
</dbReference>
<name>A0A5E4QSS6_9NEOP</name>
<dbReference type="InterPro" id="IPR027408">
    <property type="entry name" value="PNPase/RNase_PH_dom_sf"/>
</dbReference>
<proteinExistence type="inferred from homology"/>
<dbReference type="AlphaFoldDB" id="A0A5E4QSS6"/>
<evidence type="ECO:0000256" key="7">
    <source>
        <dbReference type="ARBA" id="ARBA00022884"/>
    </source>
</evidence>
<evidence type="ECO:0000313" key="11">
    <source>
        <dbReference type="Proteomes" id="UP000324832"/>
    </source>
</evidence>
<evidence type="ECO:0000256" key="4">
    <source>
        <dbReference type="ARBA" id="ARBA00022490"/>
    </source>
</evidence>
<protein>
    <recommendedName>
        <fullName evidence="9">Exoribonuclease phosphorolytic domain-containing protein</fullName>
    </recommendedName>
</protein>
<dbReference type="Gene3D" id="3.30.230.70">
    <property type="entry name" value="GHMP Kinase, N-terminal domain"/>
    <property type="match status" value="1"/>
</dbReference>
<dbReference type="GO" id="GO:0006364">
    <property type="term" value="P:rRNA processing"/>
    <property type="evidence" value="ECO:0007669"/>
    <property type="project" value="UniProtKB-KW"/>
</dbReference>
<evidence type="ECO:0000313" key="10">
    <source>
        <dbReference type="EMBL" id="VVC99987.1"/>
    </source>
</evidence>